<organism evidence="4 5">
    <name type="scientific">Roseospira goensis</name>
    <dbReference type="NCBI Taxonomy" id="391922"/>
    <lineage>
        <taxon>Bacteria</taxon>
        <taxon>Pseudomonadati</taxon>
        <taxon>Pseudomonadota</taxon>
        <taxon>Alphaproteobacteria</taxon>
        <taxon>Rhodospirillales</taxon>
        <taxon>Rhodospirillaceae</taxon>
        <taxon>Roseospira</taxon>
    </lineage>
</organism>
<dbReference type="RefSeq" id="WP_184432214.1">
    <property type="nucleotide sequence ID" value="NZ_JACIGI010000005.1"/>
</dbReference>
<evidence type="ECO:0000256" key="1">
    <source>
        <dbReference type="SAM" id="MobiDB-lite"/>
    </source>
</evidence>
<dbReference type="InterPro" id="IPR050697">
    <property type="entry name" value="Adenylyl/Guanylyl_Cyclase_3/4"/>
</dbReference>
<keyword evidence="2" id="KW-0472">Membrane</keyword>
<dbReference type="InterPro" id="IPR029787">
    <property type="entry name" value="Nucleotide_cyclase"/>
</dbReference>
<dbReference type="PANTHER" id="PTHR43081:SF19">
    <property type="entry name" value="PH-SENSITIVE ADENYLATE CYCLASE RV1264"/>
    <property type="match status" value="1"/>
</dbReference>
<protein>
    <submittedName>
        <fullName evidence="4">Adenylate cyclase</fullName>
        <ecNumber evidence="4">4.6.1.1</ecNumber>
    </submittedName>
</protein>
<name>A0A7W6WJN9_9PROT</name>
<dbReference type="AlphaFoldDB" id="A0A7W6WJN9"/>
<evidence type="ECO:0000313" key="4">
    <source>
        <dbReference type="EMBL" id="MBB4285225.1"/>
    </source>
</evidence>
<evidence type="ECO:0000313" key="5">
    <source>
        <dbReference type="Proteomes" id="UP000555728"/>
    </source>
</evidence>
<feature type="region of interest" description="Disordered" evidence="1">
    <location>
        <begin position="214"/>
        <end position="341"/>
    </location>
</feature>
<dbReference type="EMBL" id="JACIGI010000005">
    <property type="protein sequence ID" value="MBB4285225.1"/>
    <property type="molecule type" value="Genomic_DNA"/>
</dbReference>
<accession>A0A7W6WJN9</accession>
<dbReference type="GO" id="GO:0006171">
    <property type="term" value="P:cAMP biosynthetic process"/>
    <property type="evidence" value="ECO:0007669"/>
    <property type="project" value="TreeGrafter"/>
</dbReference>
<keyword evidence="5" id="KW-1185">Reference proteome</keyword>
<proteinExistence type="predicted"/>
<feature type="compositionally biased region" description="Low complexity" evidence="1">
    <location>
        <begin position="715"/>
        <end position="727"/>
    </location>
</feature>
<evidence type="ECO:0000259" key="3">
    <source>
        <dbReference type="PROSITE" id="PS50125"/>
    </source>
</evidence>
<gene>
    <name evidence="4" type="ORF">GGD88_000942</name>
</gene>
<keyword evidence="2" id="KW-0812">Transmembrane</keyword>
<evidence type="ECO:0000256" key="2">
    <source>
        <dbReference type="SAM" id="Phobius"/>
    </source>
</evidence>
<dbReference type="Pfam" id="PF00211">
    <property type="entry name" value="Guanylate_cyc"/>
    <property type="match status" value="1"/>
</dbReference>
<dbReference type="EC" id="4.6.1.1" evidence="4"/>
<sequence length="747" mass="79940">MPTIAHYEVYTLEDSGWVLHTRYVSTEKAKALDEAKALDVYLNRPAKVLRETYDTDTNRYAGQTVFLSQKAAALRRQGRERWPASHRRPGGAAAGGAPAGGLRPHARMPPGLDAFGEDLEDEDDGGGRGFLAPTHAKSTSDLLARVIFVIVAGLVIATSGTALIPVVINLLRGFGLEVSGAALSETLFAVFMVLFLASGFLLTLRLVPLHGVRDDRRRRKRPRPRPQGSARREEAASAAGSAQVAPEDAAAPGGGPAQAAEAAARAAEAEREAERIRQDKEKEKEREREREREKEKKAKEKERKKKKGEEADADAEGDPDAAGEAASESEDGPADVPEEVLSPGFVSGRAIVMTFLGGYVSALKAIRPRLDTYNRFGINLYLAGVCQVLAQEVGLTRAEFERLLRETVEIMGTRPAQAASFVERLGNYLGEDRYNQMVQSGREAMTLDRRGAGEPFANLGMVIEDWNTPKTQTVSGSTIAIVFTDMVGSTDLTSEHGDVKAQQILRAHNSAVRSALARFGGREIKHTGDGIMATFDHVPDAVWGMIDVLKAVRAHNQTQPEIPLRIRIGINAGEPISAENDYYGLAVTIAARICAKADMNQIYVSQVVRDLCEGTELRFADRGAEPLKGIKQAQHLHEALWDGAPSLKEDTGQEDTGDGATTPDAGAAAEEGGTAAPEGGTGEPDRAATGDPDGSGGSWDGPAPVDPEAEGWVEAAPARPPSGAAAPDGLPDLSAGWGRPAVRENRR</sequence>
<feature type="compositionally biased region" description="Low complexity" evidence="1">
    <location>
        <begin position="236"/>
        <end position="266"/>
    </location>
</feature>
<dbReference type="PANTHER" id="PTHR43081">
    <property type="entry name" value="ADENYLATE CYCLASE, TERMINAL-DIFFERENTIATION SPECIFIC-RELATED"/>
    <property type="match status" value="1"/>
</dbReference>
<feature type="region of interest" description="Disordered" evidence="1">
    <location>
        <begin position="77"/>
        <end position="104"/>
    </location>
</feature>
<feature type="compositionally biased region" description="Basic and acidic residues" evidence="1">
    <location>
        <begin position="267"/>
        <end position="301"/>
    </location>
</feature>
<dbReference type="Gene3D" id="3.30.70.1230">
    <property type="entry name" value="Nucleotide cyclase"/>
    <property type="match status" value="1"/>
</dbReference>
<dbReference type="CDD" id="cd07302">
    <property type="entry name" value="CHD"/>
    <property type="match status" value="1"/>
</dbReference>
<feature type="compositionally biased region" description="Acidic residues" evidence="1">
    <location>
        <begin position="311"/>
        <end position="338"/>
    </location>
</feature>
<dbReference type="InterPro" id="IPR001054">
    <property type="entry name" value="A/G_cyclase"/>
</dbReference>
<feature type="transmembrane region" description="Helical" evidence="2">
    <location>
        <begin position="146"/>
        <end position="168"/>
    </location>
</feature>
<reference evidence="4 5" key="1">
    <citation type="submission" date="2020-08" db="EMBL/GenBank/DDBJ databases">
        <title>Genome sequencing of Purple Non-Sulfur Bacteria from various extreme environments.</title>
        <authorList>
            <person name="Mayer M."/>
        </authorList>
    </citation>
    <scope>NUCLEOTIDE SEQUENCE [LARGE SCALE GENOMIC DNA]</scope>
    <source>
        <strain evidence="4 5">JA135</strain>
    </source>
</reference>
<dbReference type="SMART" id="SM00044">
    <property type="entry name" value="CYCc"/>
    <property type="match status" value="1"/>
</dbReference>
<feature type="compositionally biased region" description="Low complexity" evidence="1">
    <location>
        <begin position="658"/>
        <end position="678"/>
    </location>
</feature>
<feature type="transmembrane region" description="Helical" evidence="2">
    <location>
        <begin position="188"/>
        <end position="212"/>
    </location>
</feature>
<feature type="domain" description="Guanylate cyclase" evidence="3">
    <location>
        <begin position="480"/>
        <end position="594"/>
    </location>
</feature>
<comment type="caution">
    <text evidence="4">The sequence shown here is derived from an EMBL/GenBank/DDBJ whole genome shotgun (WGS) entry which is preliminary data.</text>
</comment>
<dbReference type="PROSITE" id="PS50125">
    <property type="entry name" value="GUANYLATE_CYCLASE_2"/>
    <property type="match status" value="1"/>
</dbReference>
<dbReference type="GO" id="GO:0035556">
    <property type="term" value="P:intracellular signal transduction"/>
    <property type="evidence" value="ECO:0007669"/>
    <property type="project" value="InterPro"/>
</dbReference>
<keyword evidence="4" id="KW-0456">Lyase</keyword>
<feature type="region of interest" description="Disordered" evidence="1">
    <location>
        <begin position="645"/>
        <end position="747"/>
    </location>
</feature>
<dbReference type="Proteomes" id="UP000555728">
    <property type="component" value="Unassembled WGS sequence"/>
</dbReference>
<keyword evidence="2" id="KW-1133">Transmembrane helix</keyword>
<dbReference type="GO" id="GO:0004016">
    <property type="term" value="F:adenylate cyclase activity"/>
    <property type="evidence" value="ECO:0007669"/>
    <property type="project" value="UniProtKB-EC"/>
</dbReference>
<dbReference type="SUPFAM" id="SSF55073">
    <property type="entry name" value="Nucleotide cyclase"/>
    <property type="match status" value="1"/>
</dbReference>